<dbReference type="AlphaFoldDB" id="A0A453I426"/>
<feature type="region of interest" description="Disordered" evidence="1">
    <location>
        <begin position="1"/>
        <end position="20"/>
    </location>
</feature>
<sequence>HLQERALAEAENRPLPQSCSSNDVRALRISDFKHAHEQAS</sequence>
<evidence type="ECO:0000256" key="1">
    <source>
        <dbReference type="SAM" id="MobiDB-lite"/>
    </source>
</evidence>
<reference evidence="2" key="4">
    <citation type="submission" date="2019-03" db="UniProtKB">
        <authorList>
            <consortium name="EnsemblPlants"/>
        </authorList>
    </citation>
    <scope>IDENTIFICATION</scope>
</reference>
<keyword evidence="3" id="KW-1185">Reference proteome</keyword>
<feature type="compositionally biased region" description="Basic and acidic residues" evidence="1">
    <location>
        <begin position="1"/>
        <end position="12"/>
    </location>
</feature>
<reference evidence="2" key="5">
    <citation type="journal article" date="2021" name="G3 (Bethesda)">
        <title>Aegilops tauschii genome assembly Aet v5.0 features greater sequence contiguity and improved annotation.</title>
        <authorList>
            <person name="Wang L."/>
            <person name="Zhu T."/>
            <person name="Rodriguez J.C."/>
            <person name="Deal K.R."/>
            <person name="Dubcovsky J."/>
            <person name="McGuire P.E."/>
            <person name="Lux T."/>
            <person name="Spannagl M."/>
            <person name="Mayer K.F.X."/>
            <person name="Baldrich P."/>
            <person name="Meyers B.C."/>
            <person name="Huo N."/>
            <person name="Gu Y.Q."/>
            <person name="Zhou H."/>
            <person name="Devos K.M."/>
            <person name="Bennetzen J.L."/>
            <person name="Unver T."/>
            <person name="Budak H."/>
            <person name="Gulick P.J."/>
            <person name="Galiba G."/>
            <person name="Kalapos B."/>
            <person name="Nelson D.R."/>
            <person name="Li P."/>
            <person name="You F.M."/>
            <person name="Luo M.C."/>
            <person name="Dvorak J."/>
        </authorList>
    </citation>
    <scope>NUCLEOTIDE SEQUENCE [LARGE SCALE GENOMIC DNA]</scope>
    <source>
        <strain evidence="2">cv. AL8/78</strain>
    </source>
</reference>
<proteinExistence type="predicted"/>
<evidence type="ECO:0000313" key="2">
    <source>
        <dbReference type="EnsemblPlants" id="AET4Gv20441700.27"/>
    </source>
</evidence>
<reference evidence="3" key="1">
    <citation type="journal article" date="2014" name="Science">
        <title>Ancient hybridizations among the ancestral genomes of bread wheat.</title>
        <authorList>
            <consortium name="International Wheat Genome Sequencing Consortium,"/>
            <person name="Marcussen T."/>
            <person name="Sandve S.R."/>
            <person name="Heier L."/>
            <person name="Spannagl M."/>
            <person name="Pfeifer M."/>
            <person name="Jakobsen K.S."/>
            <person name="Wulff B.B."/>
            <person name="Steuernagel B."/>
            <person name="Mayer K.F."/>
            <person name="Olsen O.A."/>
        </authorList>
    </citation>
    <scope>NUCLEOTIDE SEQUENCE [LARGE SCALE GENOMIC DNA]</scope>
    <source>
        <strain evidence="3">cv. AL8/78</strain>
    </source>
</reference>
<name>A0A453I426_AEGTS</name>
<evidence type="ECO:0000313" key="3">
    <source>
        <dbReference type="Proteomes" id="UP000015105"/>
    </source>
</evidence>
<organism evidence="2 3">
    <name type="scientific">Aegilops tauschii subsp. strangulata</name>
    <name type="common">Goatgrass</name>
    <dbReference type="NCBI Taxonomy" id="200361"/>
    <lineage>
        <taxon>Eukaryota</taxon>
        <taxon>Viridiplantae</taxon>
        <taxon>Streptophyta</taxon>
        <taxon>Embryophyta</taxon>
        <taxon>Tracheophyta</taxon>
        <taxon>Spermatophyta</taxon>
        <taxon>Magnoliopsida</taxon>
        <taxon>Liliopsida</taxon>
        <taxon>Poales</taxon>
        <taxon>Poaceae</taxon>
        <taxon>BOP clade</taxon>
        <taxon>Pooideae</taxon>
        <taxon>Triticodae</taxon>
        <taxon>Triticeae</taxon>
        <taxon>Triticinae</taxon>
        <taxon>Aegilops</taxon>
    </lineage>
</organism>
<reference evidence="3" key="2">
    <citation type="journal article" date="2017" name="Nat. Plants">
        <title>The Aegilops tauschii genome reveals multiple impacts of transposons.</title>
        <authorList>
            <person name="Zhao G."/>
            <person name="Zou C."/>
            <person name="Li K."/>
            <person name="Wang K."/>
            <person name="Li T."/>
            <person name="Gao L."/>
            <person name="Zhang X."/>
            <person name="Wang H."/>
            <person name="Yang Z."/>
            <person name="Liu X."/>
            <person name="Jiang W."/>
            <person name="Mao L."/>
            <person name="Kong X."/>
            <person name="Jiao Y."/>
            <person name="Jia J."/>
        </authorList>
    </citation>
    <scope>NUCLEOTIDE SEQUENCE [LARGE SCALE GENOMIC DNA]</scope>
    <source>
        <strain evidence="3">cv. AL8/78</strain>
    </source>
</reference>
<accession>A0A453I426</accession>
<protein>
    <submittedName>
        <fullName evidence="2">Uncharacterized protein</fullName>
    </submittedName>
</protein>
<dbReference type="EnsemblPlants" id="AET4Gv20441700.27">
    <property type="protein sequence ID" value="AET4Gv20441700.27"/>
    <property type="gene ID" value="AET4Gv20441700"/>
</dbReference>
<dbReference type="Gramene" id="AET4Gv20441700.27">
    <property type="protein sequence ID" value="AET4Gv20441700.27"/>
    <property type="gene ID" value="AET4Gv20441700"/>
</dbReference>
<dbReference type="Proteomes" id="UP000015105">
    <property type="component" value="Chromosome 4D"/>
</dbReference>
<reference evidence="2" key="3">
    <citation type="journal article" date="2017" name="Nature">
        <title>Genome sequence of the progenitor of the wheat D genome Aegilops tauschii.</title>
        <authorList>
            <person name="Luo M.C."/>
            <person name="Gu Y.Q."/>
            <person name="Puiu D."/>
            <person name="Wang H."/>
            <person name="Twardziok S.O."/>
            <person name="Deal K.R."/>
            <person name="Huo N."/>
            <person name="Zhu T."/>
            <person name="Wang L."/>
            <person name="Wang Y."/>
            <person name="McGuire P.E."/>
            <person name="Liu S."/>
            <person name="Long H."/>
            <person name="Ramasamy R.K."/>
            <person name="Rodriguez J.C."/>
            <person name="Van S.L."/>
            <person name="Yuan L."/>
            <person name="Wang Z."/>
            <person name="Xia Z."/>
            <person name="Xiao L."/>
            <person name="Anderson O.D."/>
            <person name="Ouyang S."/>
            <person name="Liang Y."/>
            <person name="Zimin A.V."/>
            <person name="Pertea G."/>
            <person name="Qi P."/>
            <person name="Bennetzen J.L."/>
            <person name="Dai X."/>
            <person name="Dawson M.W."/>
            <person name="Muller H.G."/>
            <person name="Kugler K."/>
            <person name="Rivarola-Duarte L."/>
            <person name="Spannagl M."/>
            <person name="Mayer K.F.X."/>
            <person name="Lu F.H."/>
            <person name="Bevan M.W."/>
            <person name="Leroy P."/>
            <person name="Li P."/>
            <person name="You F.M."/>
            <person name="Sun Q."/>
            <person name="Liu Z."/>
            <person name="Lyons E."/>
            <person name="Wicker T."/>
            <person name="Salzberg S.L."/>
            <person name="Devos K.M."/>
            <person name="Dvorak J."/>
        </authorList>
    </citation>
    <scope>NUCLEOTIDE SEQUENCE [LARGE SCALE GENOMIC DNA]</scope>
    <source>
        <strain evidence="2">cv. AL8/78</strain>
    </source>
</reference>